<organism evidence="4 5">
    <name type="scientific">Pseudomonas fluorescens</name>
    <dbReference type="NCBI Taxonomy" id="294"/>
    <lineage>
        <taxon>Bacteria</taxon>
        <taxon>Pseudomonadati</taxon>
        <taxon>Pseudomonadota</taxon>
        <taxon>Gammaproteobacteria</taxon>
        <taxon>Pseudomonadales</taxon>
        <taxon>Pseudomonadaceae</taxon>
        <taxon>Pseudomonas</taxon>
    </lineage>
</organism>
<evidence type="ECO:0000313" key="4">
    <source>
        <dbReference type="EMBL" id="VVM58785.1"/>
    </source>
</evidence>
<dbReference type="Gene3D" id="2.60.40.1610">
    <property type="entry name" value="Domain of unknown function DUF1254"/>
    <property type="match status" value="1"/>
</dbReference>
<dbReference type="PANTHER" id="PTHR36509">
    <property type="entry name" value="BLL3101 PROTEIN"/>
    <property type="match status" value="1"/>
</dbReference>
<dbReference type="InterPro" id="IPR010621">
    <property type="entry name" value="DUF1214"/>
</dbReference>
<dbReference type="Gene3D" id="2.60.120.600">
    <property type="entry name" value="Domain of unknown function DUF1214, C-terminal domain"/>
    <property type="match status" value="1"/>
</dbReference>
<accession>A0A5E6QSZ0</accession>
<dbReference type="PANTHER" id="PTHR36509:SF2">
    <property type="entry name" value="BLL3101 PROTEIN"/>
    <property type="match status" value="1"/>
</dbReference>
<name>A0A5E6QSZ0_PSEFL</name>
<evidence type="ECO:0000259" key="3">
    <source>
        <dbReference type="Pfam" id="PF06863"/>
    </source>
</evidence>
<keyword evidence="1" id="KW-0732">Signal</keyword>
<dbReference type="AlphaFoldDB" id="A0A5E6QSZ0"/>
<dbReference type="Proteomes" id="UP000326729">
    <property type="component" value="Unassembled WGS sequence"/>
</dbReference>
<reference evidence="4 5" key="1">
    <citation type="submission" date="2019-09" db="EMBL/GenBank/DDBJ databases">
        <authorList>
            <person name="Chandra G."/>
            <person name="Truman W A."/>
        </authorList>
    </citation>
    <scope>NUCLEOTIDE SEQUENCE [LARGE SCALE GENOMIC DNA]</scope>
    <source>
        <strain evidence="4">PS659</strain>
    </source>
</reference>
<feature type="signal peptide" evidence="1">
    <location>
        <begin position="1"/>
        <end position="24"/>
    </location>
</feature>
<dbReference type="InterPro" id="IPR010679">
    <property type="entry name" value="DUF1254"/>
</dbReference>
<dbReference type="Pfam" id="PF06863">
    <property type="entry name" value="DUF1254"/>
    <property type="match status" value="1"/>
</dbReference>
<proteinExistence type="predicted"/>
<sequence precursor="true">MFKQKFYAATILMGLALFSSTAMASENLPVNADNFPRAETDRYFSGVVAQGGFGKFHHHREPMSIAKQTVIRPNRDTLYSAAVFDLDTGPVTVTLPNAGKRYMSMQVINEDHYVLSVEYKPGDYTLTREQAGTRYVIVGVRTLFDPTQAKDIDQAHLLQDAIKSRQAFAGNFEVPNWDPVSQKKVRDALLELGSTLPDTHRMFGSRDQVTPVRHLIGSAVAWGGNPEQDALYLTVAPTLNDGKTRYGLTVGDVPVDAFWSVSVYNARNYFEPNTLNAYSLNSLTAKAGKDGAAHIQFGGCDGKIDNCLPITAGWNYTVRLYRPRAEVLDASWSFPTAQPLN</sequence>
<feature type="chain" id="PRO_5023021752" description="Carboxylesterase" evidence="1">
    <location>
        <begin position="25"/>
        <end position="341"/>
    </location>
</feature>
<evidence type="ECO:0000259" key="2">
    <source>
        <dbReference type="Pfam" id="PF06742"/>
    </source>
</evidence>
<dbReference type="EMBL" id="CABVGY010000005">
    <property type="protein sequence ID" value="VVM58785.1"/>
    <property type="molecule type" value="Genomic_DNA"/>
</dbReference>
<dbReference type="InterPro" id="IPR037049">
    <property type="entry name" value="DUF1214_C_sf"/>
</dbReference>
<evidence type="ECO:0000313" key="5">
    <source>
        <dbReference type="Proteomes" id="UP000326729"/>
    </source>
</evidence>
<dbReference type="InterPro" id="IPR037050">
    <property type="entry name" value="DUF1254_sf"/>
</dbReference>
<evidence type="ECO:0000256" key="1">
    <source>
        <dbReference type="SAM" id="SignalP"/>
    </source>
</evidence>
<dbReference type="SUPFAM" id="SSF160935">
    <property type="entry name" value="VPA0735-like"/>
    <property type="match status" value="1"/>
</dbReference>
<dbReference type="RefSeq" id="WP_150715295.1">
    <property type="nucleotide sequence ID" value="NZ_CABVGY010000005.1"/>
</dbReference>
<gene>
    <name evidence="4" type="ORF">PS659_01203</name>
</gene>
<evidence type="ECO:0008006" key="6">
    <source>
        <dbReference type="Google" id="ProtNLM"/>
    </source>
</evidence>
<dbReference type="Pfam" id="PF06742">
    <property type="entry name" value="DUF1214"/>
    <property type="match status" value="1"/>
</dbReference>
<feature type="domain" description="DUF1254" evidence="3">
    <location>
        <begin position="54"/>
        <end position="161"/>
    </location>
</feature>
<dbReference type="OrthoDB" id="547269at2"/>
<protein>
    <recommendedName>
        <fullName evidence="6">Carboxylesterase</fullName>
    </recommendedName>
</protein>
<feature type="domain" description="DUF1214" evidence="2">
    <location>
        <begin position="241"/>
        <end position="324"/>
    </location>
</feature>